<dbReference type="EMBL" id="PUHQ01000019">
    <property type="protein sequence ID" value="KAG0663517.1"/>
    <property type="molecule type" value="Genomic_DNA"/>
</dbReference>
<protein>
    <recommendedName>
        <fullName evidence="4">SPO22-domain-containing protein</fullName>
    </recommendedName>
</protein>
<evidence type="ECO:0000313" key="3">
    <source>
        <dbReference type="Proteomes" id="UP000777482"/>
    </source>
</evidence>
<evidence type="ECO:0000313" key="2">
    <source>
        <dbReference type="EMBL" id="KAG0663517.1"/>
    </source>
</evidence>
<dbReference type="AlphaFoldDB" id="A0A9P6W6J3"/>
<dbReference type="InterPro" id="IPR039057">
    <property type="entry name" value="Spo22/ZIP4"/>
</dbReference>
<keyword evidence="1" id="KW-0469">Meiosis</keyword>
<keyword evidence="3" id="KW-1185">Reference proteome</keyword>
<dbReference type="PANTHER" id="PTHR40375">
    <property type="entry name" value="SPORULATION-SPECIFIC PROTEIN 22"/>
    <property type="match status" value="1"/>
</dbReference>
<proteinExistence type="predicted"/>
<comment type="caution">
    <text evidence="2">The sequence shown here is derived from an EMBL/GenBank/DDBJ whole genome shotgun (WGS) entry which is preliminary data.</text>
</comment>
<dbReference type="Pfam" id="PF08631">
    <property type="entry name" value="SPO22"/>
    <property type="match status" value="1"/>
</dbReference>
<sequence length="985" mass="108091">MESGRRPRKRVKPAVDAAAESFSRLVASCTRLTQLVQEDRDASDALQDELAVTADRLARFETALQSVDASASVDPLPEGWRDQLDSFGTSLWNQSTARRYALNQLDEEKRPVARNDVAALRQIASDLLRLGDVDSQSPAASLAQISLATKTACAFLDAGQPARAETLIARIGEIASAVASTEPAASDDSAHKRTKILLAYYCCRIRIAVARKTTPVASWLRDRAKALLGRAAETSWREVELLVRTAYDTGLALLRSDESGRLDSQIASDNESAIEWLRFSLSLLEGGQPDWTSPLQVAVLKALAHAYLTAKPAQSRWEQAEETLRMVLELEPEDAASTRRLLKLVIARGNSINNVEDVLMKALIQVQDEATEIYNIVATLELLPQHKKTARLGILLSVCQRLVSTLDMLSSTMLSHLVSATFLLAAESDYTQLETNLKQIQRAAPSLRVNESSAFTVATSIWRIAEKAEKEGRFAAAAGWYLLGVEPMFANTGLELQAKLARRGILALVQAGNTAAAQTVLRSSALQGDLAKNHFVKFYASVNDADQALDAIHDLVRAPDVKPSLLLWAHRVALERGEQKLAGRVLRAVATAFQETPKEQDGDIDINPLVLTRSIIRALLSDVKAAQDLKQRIALLPDITEQMTFAFTTIGARAQDGTASDDLGKELVWLYKTAFNLAADLQHEWDAASSKTMFRLIVDMMSYSHQLGMDLDLETTSKLATCRLALIRSGLEEARLASATKDRIVAYRAVLSDAKGFLTLPSRVGVSTVDNAEEKKAAALAVLVEALYELEEWDELLTFTQVSSLRLQISPASSASGLTEVILQSFETDFTQPLSALKLLVGFLIDADSNCPHETLSKILRKTLDVLYRRRDVDQLSDHPPLPGGKTLFLSLQLTALKYIENAAHFIGQPRSTYPSEEADWMAATAWDEGIDFYAAASPRSGNAWCHVAVTIAKVTNGLLAQQWQAELDELHKRYGGEERDNLVP</sequence>
<accession>A0A9P6W6J3</accession>
<dbReference type="GO" id="GO:0090173">
    <property type="term" value="P:regulation of synaptonemal complex assembly"/>
    <property type="evidence" value="ECO:0007669"/>
    <property type="project" value="InterPro"/>
</dbReference>
<evidence type="ECO:0008006" key="4">
    <source>
        <dbReference type="Google" id="ProtNLM"/>
    </source>
</evidence>
<dbReference type="PANTHER" id="PTHR40375:SF2">
    <property type="entry name" value="SPORULATION-SPECIFIC PROTEIN 22"/>
    <property type="match status" value="1"/>
</dbReference>
<reference evidence="2 3" key="1">
    <citation type="submission" date="2020-11" db="EMBL/GenBank/DDBJ databases">
        <title>Kefir isolates.</title>
        <authorList>
            <person name="Marcisauskas S."/>
            <person name="Kim Y."/>
            <person name="Blasche S."/>
        </authorList>
    </citation>
    <scope>NUCLEOTIDE SEQUENCE [LARGE SCALE GENOMIC DNA]</scope>
    <source>
        <strain evidence="2 3">KR</strain>
    </source>
</reference>
<gene>
    <name evidence="2" type="ORF">C6P46_002413</name>
</gene>
<dbReference type="OrthoDB" id="65716at2759"/>
<dbReference type="InterPro" id="IPR013940">
    <property type="entry name" value="Spo22/ZIP4/TEX11"/>
</dbReference>
<organism evidence="2 3">
    <name type="scientific">Rhodotorula mucilaginosa</name>
    <name type="common">Yeast</name>
    <name type="synonym">Rhodotorula rubra</name>
    <dbReference type="NCBI Taxonomy" id="5537"/>
    <lineage>
        <taxon>Eukaryota</taxon>
        <taxon>Fungi</taxon>
        <taxon>Dikarya</taxon>
        <taxon>Basidiomycota</taxon>
        <taxon>Pucciniomycotina</taxon>
        <taxon>Microbotryomycetes</taxon>
        <taxon>Sporidiobolales</taxon>
        <taxon>Sporidiobolaceae</taxon>
        <taxon>Rhodotorula</taxon>
    </lineage>
</organism>
<dbReference type="GO" id="GO:0051321">
    <property type="term" value="P:meiotic cell cycle"/>
    <property type="evidence" value="ECO:0007669"/>
    <property type="project" value="UniProtKB-KW"/>
</dbReference>
<dbReference type="Proteomes" id="UP000777482">
    <property type="component" value="Unassembled WGS sequence"/>
</dbReference>
<evidence type="ECO:0000256" key="1">
    <source>
        <dbReference type="ARBA" id="ARBA00023254"/>
    </source>
</evidence>
<name>A0A9P6W6J3_RHOMI</name>